<gene>
    <name evidence="2" type="ORF">GNT65_03790</name>
</gene>
<comment type="caution">
    <text evidence="2">The sequence shown here is derived from an EMBL/GenBank/DDBJ whole genome shotgun (WGS) entry which is preliminary data.</text>
</comment>
<keyword evidence="1" id="KW-0472">Membrane</keyword>
<name>A0A6L7HU17_9GAMM</name>
<organism evidence="2 3">
    <name type="scientific">Shewanella insulae</name>
    <dbReference type="NCBI Taxonomy" id="2681496"/>
    <lineage>
        <taxon>Bacteria</taxon>
        <taxon>Pseudomonadati</taxon>
        <taxon>Pseudomonadota</taxon>
        <taxon>Gammaproteobacteria</taxon>
        <taxon>Alteromonadales</taxon>
        <taxon>Shewanellaceae</taxon>
        <taxon>Shewanella</taxon>
    </lineage>
</organism>
<feature type="transmembrane region" description="Helical" evidence="1">
    <location>
        <begin position="20"/>
        <end position="40"/>
    </location>
</feature>
<keyword evidence="1" id="KW-1133">Transmembrane helix</keyword>
<reference evidence="2 3" key="1">
    <citation type="submission" date="2019-12" db="EMBL/GenBank/DDBJ databases">
        <title>Shewanella insulae sp. nov., isolated from a tidal flat.</title>
        <authorList>
            <person name="Yoon J.-H."/>
        </authorList>
    </citation>
    <scope>NUCLEOTIDE SEQUENCE [LARGE SCALE GENOMIC DNA]</scope>
    <source>
        <strain evidence="2 3">JBTF-M18</strain>
    </source>
</reference>
<dbReference type="AlphaFoldDB" id="A0A6L7HU17"/>
<sequence>MIGFGSASSSAGADVAVNIITYLGAGCLLVVIIGFAIALYQEWQMVRRFDAEKQRQRFFDSLSNITPKSR</sequence>
<evidence type="ECO:0000313" key="2">
    <source>
        <dbReference type="EMBL" id="MXR67792.1"/>
    </source>
</evidence>
<accession>A0A6L7HU17</accession>
<keyword evidence="1" id="KW-0812">Transmembrane</keyword>
<evidence type="ECO:0000313" key="3">
    <source>
        <dbReference type="Proteomes" id="UP000474778"/>
    </source>
</evidence>
<dbReference type="RefSeq" id="WP_160793780.1">
    <property type="nucleotide sequence ID" value="NZ_CANMWR010000017.1"/>
</dbReference>
<evidence type="ECO:0000256" key="1">
    <source>
        <dbReference type="SAM" id="Phobius"/>
    </source>
</evidence>
<proteinExistence type="predicted"/>
<protein>
    <submittedName>
        <fullName evidence="2">Uncharacterized protein</fullName>
    </submittedName>
</protein>
<dbReference type="EMBL" id="WRPA01000002">
    <property type="protein sequence ID" value="MXR67792.1"/>
    <property type="molecule type" value="Genomic_DNA"/>
</dbReference>
<dbReference type="Proteomes" id="UP000474778">
    <property type="component" value="Unassembled WGS sequence"/>
</dbReference>
<keyword evidence="3" id="KW-1185">Reference proteome</keyword>